<dbReference type="SUPFAM" id="SSF89095">
    <property type="entry name" value="GatB/YqeY motif"/>
    <property type="match status" value="1"/>
</dbReference>
<dbReference type="PANTHER" id="PTHR11659:SF0">
    <property type="entry name" value="GLUTAMYL-TRNA(GLN) AMIDOTRANSFERASE SUBUNIT B, MITOCHONDRIAL"/>
    <property type="match status" value="1"/>
</dbReference>
<dbReference type="InterPro" id="IPR003789">
    <property type="entry name" value="Asn/Gln_tRNA_amidoTrase-B-like"/>
</dbReference>
<dbReference type="AlphaFoldDB" id="A0A137PIN6"/>
<dbReference type="GO" id="GO:0050567">
    <property type="term" value="F:glutaminyl-tRNA synthase (glutamine-hydrolyzing) activity"/>
    <property type="evidence" value="ECO:0007669"/>
    <property type="project" value="TreeGrafter"/>
</dbReference>
<dbReference type="GO" id="GO:0005524">
    <property type="term" value="F:ATP binding"/>
    <property type="evidence" value="ECO:0007669"/>
    <property type="project" value="UniProtKB-KW"/>
</dbReference>
<dbReference type="Proteomes" id="UP000070444">
    <property type="component" value="Unassembled WGS sequence"/>
</dbReference>
<dbReference type="EMBL" id="KQ964419">
    <property type="protein sequence ID" value="KXN74849.1"/>
    <property type="molecule type" value="Genomic_DNA"/>
</dbReference>
<evidence type="ECO:0000313" key="6">
    <source>
        <dbReference type="EMBL" id="KXN74849.1"/>
    </source>
</evidence>
<evidence type="ECO:0000256" key="1">
    <source>
        <dbReference type="ARBA" id="ARBA00022598"/>
    </source>
</evidence>
<evidence type="ECO:0000313" key="7">
    <source>
        <dbReference type="Proteomes" id="UP000070444"/>
    </source>
</evidence>
<dbReference type="OrthoDB" id="1722066at2759"/>
<keyword evidence="3" id="KW-0067">ATP-binding</keyword>
<sequence length="190" mass="21524">SQVNQIKNKLEPSPDELKLRLISQYGLKLSDCNLLASDKEILSWFENLVKIKPSSVLNQENYTLSDNRITLTQFSKVIELVENNTINKSRAKLLIIEIIKNNDKRENINEILGLKEETSSQSAGGSQDLTKLFDKLIAENEAQVNSIREGNLGKLNWLLGQFLKSNKGLKLNPKVIKEELVNYINGTKKD</sequence>
<gene>
    <name evidence="6" type="ORF">CONCODRAFT_1914</name>
</gene>
<feature type="domain" description="Asn/Gln amidotransferase" evidence="5">
    <location>
        <begin position="43"/>
        <end position="184"/>
    </location>
</feature>
<evidence type="ECO:0000259" key="5">
    <source>
        <dbReference type="SMART" id="SM00845"/>
    </source>
</evidence>
<accession>A0A137PIN6</accession>
<evidence type="ECO:0000256" key="4">
    <source>
        <dbReference type="ARBA" id="ARBA00022917"/>
    </source>
</evidence>
<reference evidence="6 7" key="1">
    <citation type="journal article" date="2015" name="Genome Biol. Evol.">
        <title>Phylogenomic analyses indicate that early fungi evolved digesting cell walls of algal ancestors of land plants.</title>
        <authorList>
            <person name="Chang Y."/>
            <person name="Wang S."/>
            <person name="Sekimoto S."/>
            <person name="Aerts A.L."/>
            <person name="Choi C."/>
            <person name="Clum A."/>
            <person name="LaButti K.M."/>
            <person name="Lindquist E.A."/>
            <person name="Yee Ngan C."/>
            <person name="Ohm R.A."/>
            <person name="Salamov A.A."/>
            <person name="Grigoriev I.V."/>
            <person name="Spatafora J.W."/>
            <person name="Berbee M.L."/>
        </authorList>
    </citation>
    <scope>NUCLEOTIDE SEQUENCE [LARGE SCALE GENOMIC DNA]</scope>
    <source>
        <strain evidence="6 7">NRRL 28638</strain>
    </source>
</reference>
<name>A0A137PIN6_CONC2</name>
<keyword evidence="4" id="KW-0648">Protein biosynthesis</keyword>
<dbReference type="PANTHER" id="PTHR11659">
    <property type="entry name" value="GLUTAMYL-TRNA GLN AMIDOTRANSFERASE SUBUNIT B MITOCHONDRIAL AND PROKARYOTIC PET112-RELATED"/>
    <property type="match status" value="1"/>
</dbReference>
<dbReference type="InterPro" id="IPR023168">
    <property type="entry name" value="GatB_Yqey_C_2"/>
</dbReference>
<keyword evidence="7" id="KW-1185">Reference proteome</keyword>
<dbReference type="STRING" id="796925.A0A137PIN6"/>
<dbReference type="GO" id="GO:0032543">
    <property type="term" value="P:mitochondrial translation"/>
    <property type="evidence" value="ECO:0007669"/>
    <property type="project" value="TreeGrafter"/>
</dbReference>
<dbReference type="GO" id="GO:0005739">
    <property type="term" value="C:mitochondrion"/>
    <property type="evidence" value="ECO:0007669"/>
    <property type="project" value="TreeGrafter"/>
</dbReference>
<dbReference type="GO" id="GO:0030956">
    <property type="term" value="C:glutamyl-tRNA(Gln) amidotransferase complex"/>
    <property type="evidence" value="ECO:0007669"/>
    <property type="project" value="TreeGrafter"/>
</dbReference>
<dbReference type="SMART" id="SM00845">
    <property type="entry name" value="GatB_Yqey"/>
    <property type="match status" value="1"/>
</dbReference>
<dbReference type="Gene3D" id="1.10.10.410">
    <property type="match status" value="1"/>
</dbReference>
<dbReference type="InterPro" id="IPR018027">
    <property type="entry name" value="Asn/Gln_amidotransferase"/>
</dbReference>
<dbReference type="GO" id="GO:0070681">
    <property type="term" value="P:glutaminyl-tRNAGln biosynthesis via transamidation"/>
    <property type="evidence" value="ECO:0007669"/>
    <property type="project" value="TreeGrafter"/>
</dbReference>
<evidence type="ECO:0000256" key="2">
    <source>
        <dbReference type="ARBA" id="ARBA00022741"/>
    </source>
</evidence>
<proteinExistence type="predicted"/>
<feature type="non-terminal residue" evidence="6">
    <location>
        <position position="1"/>
    </location>
</feature>
<evidence type="ECO:0000256" key="3">
    <source>
        <dbReference type="ARBA" id="ARBA00022840"/>
    </source>
</evidence>
<dbReference type="Pfam" id="PF02637">
    <property type="entry name" value="GatB_Yqey"/>
    <property type="match status" value="1"/>
</dbReference>
<organism evidence="6 7">
    <name type="scientific">Conidiobolus coronatus (strain ATCC 28846 / CBS 209.66 / NRRL 28638)</name>
    <name type="common">Delacroixia coronata</name>
    <dbReference type="NCBI Taxonomy" id="796925"/>
    <lineage>
        <taxon>Eukaryota</taxon>
        <taxon>Fungi</taxon>
        <taxon>Fungi incertae sedis</taxon>
        <taxon>Zoopagomycota</taxon>
        <taxon>Entomophthoromycotina</taxon>
        <taxon>Entomophthoromycetes</taxon>
        <taxon>Entomophthorales</taxon>
        <taxon>Ancylistaceae</taxon>
        <taxon>Conidiobolus</taxon>
    </lineage>
</organism>
<dbReference type="InterPro" id="IPR017959">
    <property type="entry name" value="Asn/Gln-tRNA_amidoTrfase_suB/E"/>
</dbReference>
<keyword evidence="2" id="KW-0547">Nucleotide-binding</keyword>
<keyword evidence="1" id="KW-0436">Ligase</keyword>
<protein>
    <recommendedName>
        <fullName evidence="5">Asn/Gln amidotransferase domain-containing protein</fullName>
    </recommendedName>
</protein>